<sequence>MTAFVHEHRAAYGVEPICRMLQIAPSAYYERIRKQREPDRRSAQSKRDEVEGSKNL</sequence>
<organism evidence="2 3">
    <name type="scientific">Asaia krungthepensis NRIC 0535</name>
    <dbReference type="NCBI Taxonomy" id="1307925"/>
    <lineage>
        <taxon>Bacteria</taxon>
        <taxon>Pseudomonadati</taxon>
        <taxon>Pseudomonadota</taxon>
        <taxon>Alphaproteobacteria</taxon>
        <taxon>Acetobacterales</taxon>
        <taxon>Acetobacteraceae</taxon>
        <taxon>Asaia</taxon>
    </lineage>
</organism>
<accession>A0ABQ0Q4C5</accession>
<dbReference type="Proteomes" id="UP001062776">
    <property type="component" value="Unassembled WGS sequence"/>
</dbReference>
<protein>
    <recommendedName>
        <fullName evidence="4">Transposase</fullName>
    </recommendedName>
</protein>
<evidence type="ECO:0000313" key="3">
    <source>
        <dbReference type="Proteomes" id="UP001062776"/>
    </source>
</evidence>
<name>A0ABQ0Q4C5_9PROT</name>
<evidence type="ECO:0008006" key="4">
    <source>
        <dbReference type="Google" id="ProtNLM"/>
    </source>
</evidence>
<dbReference type="EMBL" id="BAPV01000033">
    <property type="protein sequence ID" value="GBQ90855.1"/>
    <property type="molecule type" value="Genomic_DNA"/>
</dbReference>
<keyword evidence="3" id="KW-1185">Reference proteome</keyword>
<gene>
    <name evidence="2" type="ORF">AA0535_2138</name>
</gene>
<evidence type="ECO:0000313" key="2">
    <source>
        <dbReference type="EMBL" id="GBQ90855.1"/>
    </source>
</evidence>
<feature type="region of interest" description="Disordered" evidence="1">
    <location>
        <begin position="34"/>
        <end position="56"/>
    </location>
</feature>
<evidence type="ECO:0000256" key="1">
    <source>
        <dbReference type="SAM" id="MobiDB-lite"/>
    </source>
</evidence>
<reference evidence="2" key="1">
    <citation type="submission" date="2013-04" db="EMBL/GenBank/DDBJ databases">
        <title>The genome sequencing project of 58 acetic acid bacteria.</title>
        <authorList>
            <person name="Okamoto-Kainuma A."/>
            <person name="Ishikawa M."/>
            <person name="Umino S."/>
            <person name="Koizumi Y."/>
            <person name="Shiwa Y."/>
            <person name="Yoshikawa H."/>
            <person name="Matsutani M."/>
            <person name="Matsushita K."/>
        </authorList>
    </citation>
    <scope>NUCLEOTIDE SEQUENCE</scope>
    <source>
        <strain evidence="2">NRIC 0535</strain>
    </source>
</reference>
<comment type="caution">
    <text evidence="2">The sequence shown here is derived from an EMBL/GenBank/DDBJ whole genome shotgun (WGS) entry which is preliminary data.</text>
</comment>
<proteinExistence type="predicted"/>